<evidence type="ECO:0000313" key="2">
    <source>
        <dbReference type="Proteomes" id="UP001062846"/>
    </source>
</evidence>
<protein>
    <submittedName>
        <fullName evidence="1">Uncharacterized protein</fullName>
    </submittedName>
</protein>
<name>A0ACC0LB47_RHOML</name>
<evidence type="ECO:0000313" key="1">
    <source>
        <dbReference type="EMBL" id="KAI8525403.1"/>
    </source>
</evidence>
<gene>
    <name evidence="1" type="ORF">RHMOL_Rhmol13G0227900</name>
</gene>
<accession>A0ACC0LB47</accession>
<keyword evidence="2" id="KW-1185">Reference proteome</keyword>
<proteinExistence type="predicted"/>
<sequence length="220" mass="24625">MVEDPSHSCQLPNLEGYFGLFVILDRMPVPTAVPIFKDVFGDVPNSFGSMLDQHVRVDQLSRFKVLVRERRYINECLHGSMFTFKRFVKLGGRNVIMTTFKDMEANTSGRYGNVRDNALIMFVYWKCGYTLGTIECSTRQRPNLLPGLTFQQARSSVSYPIRPNLNREEDPGPSVSEVGSNTSNTIVLEPNELANIVGSAVAEAIKASTSQQAQQDKPKI</sequence>
<reference evidence="1" key="1">
    <citation type="submission" date="2022-02" db="EMBL/GenBank/DDBJ databases">
        <title>Plant Genome Project.</title>
        <authorList>
            <person name="Zhang R.-G."/>
        </authorList>
    </citation>
    <scope>NUCLEOTIDE SEQUENCE</scope>
    <source>
        <strain evidence="1">AT1</strain>
    </source>
</reference>
<organism evidence="1 2">
    <name type="scientific">Rhododendron molle</name>
    <name type="common">Chinese azalea</name>
    <name type="synonym">Azalea mollis</name>
    <dbReference type="NCBI Taxonomy" id="49168"/>
    <lineage>
        <taxon>Eukaryota</taxon>
        <taxon>Viridiplantae</taxon>
        <taxon>Streptophyta</taxon>
        <taxon>Embryophyta</taxon>
        <taxon>Tracheophyta</taxon>
        <taxon>Spermatophyta</taxon>
        <taxon>Magnoliopsida</taxon>
        <taxon>eudicotyledons</taxon>
        <taxon>Gunneridae</taxon>
        <taxon>Pentapetalae</taxon>
        <taxon>asterids</taxon>
        <taxon>Ericales</taxon>
        <taxon>Ericaceae</taxon>
        <taxon>Ericoideae</taxon>
        <taxon>Rhodoreae</taxon>
        <taxon>Rhododendron</taxon>
    </lineage>
</organism>
<comment type="caution">
    <text evidence="1">The sequence shown here is derived from an EMBL/GenBank/DDBJ whole genome shotgun (WGS) entry which is preliminary data.</text>
</comment>
<dbReference type="EMBL" id="CM046400">
    <property type="protein sequence ID" value="KAI8525403.1"/>
    <property type="molecule type" value="Genomic_DNA"/>
</dbReference>
<dbReference type="Proteomes" id="UP001062846">
    <property type="component" value="Chromosome 13"/>
</dbReference>